<proteinExistence type="predicted"/>
<accession>A0A565BS16</accession>
<dbReference type="EMBL" id="CABITT030000005">
    <property type="protein sequence ID" value="VVB04167.1"/>
    <property type="molecule type" value="Genomic_DNA"/>
</dbReference>
<name>A0A565BS16_9BRAS</name>
<evidence type="ECO:0000313" key="2">
    <source>
        <dbReference type="Proteomes" id="UP000489600"/>
    </source>
</evidence>
<comment type="caution">
    <text evidence="1">The sequence shown here is derived from an EMBL/GenBank/DDBJ whole genome shotgun (WGS) entry which is preliminary data.</text>
</comment>
<keyword evidence="2" id="KW-1185">Reference proteome</keyword>
<protein>
    <submittedName>
        <fullName evidence="1">Uncharacterized protein</fullName>
    </submittedName>
</protein>
<organism evidence="1 2">
    <name type="scientific">Arabis nemorensis</name>
    <dbReference type="NCBI Taxonomy" id="586526"/>
    <lineage>
        <taxon>Eukaryota</taxon>
        <taxon>Viridiplantae</taxon>
        <taxon>Streptophyta</taxon>
        <taxon>Embryophyta</taxon>
        <taxon>Tracheophyta</taxon>
        <taxon>Spermatophyta</taxon>
        <taxon>Magnoliopsida</taxon>
        <taxon>eudicotyledons</taxon>
        <taxon>Gunneridae</taxon>
        <taxon>Pentapetalae</taxon>
        <taxon>rosids</taxon>
        <taxon>malvids</taxon>
        <taxon>Brassicales</taxon>
        <taxon>Brassicaceae</taxon>
        <taxon>Arabideae</taxon>
        <taxon>Arabis</taxon>
    </lineage>
</organism>
<dbReference type="Proteomes" id="UP000489600">
    <property type="component" value="Unassembled WGS sequence"/>
</dbReference>
<sequence length="64" mass="7695">MKLSEFNGRLDFLWIEDELGDGCTSLVRHCALKHQSSWRVQRQRSTYELMRSFSVMEKMVSRHF</sequence>
<reference evidence="1" key="1">
    <citation type="submission" date="2019-07" db="EMBL/GenBank/DDBJ databases">
        <authorList>
            <person name="Dittberner H."/>
        </authorList>
    </citation>
    <scope>NUCLEOTIDE SEQUENCE [LARGE SCALE GENOMIC DNA]</scope>
</reference>
<evidence type="ECO:0000313" key="1">
    <source>
        <dbReference type="EMBL" id="VVB04167.1"/>
    </source>
</evidence>
<dbReference type="AlphaFoldDB" id="A0A565BS16"/>
<gene>
    <name evidence="1" type="ORF">ANE_LOCUS14611</name>
</gene>